<accession>A0A0S4QHQ6</accession>
<evidence type="ECO:0000313" key="1">
    <source>
        <dbReference type="EMBL" id="CUU54979.1"/>
    </source>
</evidence>
<dbReference type="AlphaFoldDB" id="A0A0S4QHQ6"/>
<reference evidence="2" key="1">
    <citation type="submission" date="2015-11" db="EMBL/GenBank/DDBJ databases">
        <authorList>
            <person name="Varghese N."/>
        </authorList>
    </citation>
    <scope>NUCLEOTIDE SEQUENCE [LARGE SCALE GENOMIC DNA]</scope>
    <source>
        <strain evidence="2">DSM 45899</strain>
    </source>
</reference>
<proteinExistence type="predicted"/>
<name>A0A0S4QHQ6_9ACTN</name>
<organism evidence="1 2">
    <name type="scientific">Parafrankia irregularis</name>
    <dbReference type="NCBI Taxonomy" id="795642"/>
    <lineage>
        <taxon>Bacteria</taxon>
        <taxon>Bacillati</taxon>
        <taxon>Actinomycetota</taxon>
        <taxon>Actinomycetes</taxon>
        <taxon>Frankiales</taxon>
        <taxon>Frankiaceae</taxon>
        <taxon>Parafrankia</taxon>
    </lineage>
</organism>
<dbReference type="Proteomes" id="UP000198802">
    <property type="component" value="Unassembled WGS sequence"/>
</dbReference>
<protein>
    <submittedName>
        <fullName evidence="1">Uncharacterized protein</fullName>
    </submittedName>
</protein>
<dbReference type="RefSeq" id="WP_091273688.1">
    <property type="nucleotide sequence ID" value="NZ_FAOZ01000004.1"/>
</dbReference>
<gene>
    <name evidence="1" type="ORF">Ga0074812_10459</name>
</gene>
<sequence length="90" mass="9497">MRLSFVGIDPGSPDNGCPAVFVDEDTGDLWFQGESVTDREALAEVARHSPIGSTEAVVRLPAVMKAFIVEAASGTYERGKQGPGPHPGRS</sequence>
<dbReference type="EMBL" id="FAOZ01000004">
    <property type="protein sequence ID" value="CUU54979.1"/>
    <property type="molecule type" value="Genomic_DNA"/>
</dbReference>
<evidence type="ECO:0000313" key="2">
    <source>
        <dbReference type="Proteomes" id="UP000198802"/>
    </source>
</evidence>
<keyword evidence="2" id="KW-1185">Reference proteome</keyword>